<keyword evidence="2" id="KW-0560">Oxidoreductase</keyword>
<dbReference type="Gene3D" id="1.10.630.10">
    <property type="entry name" value="Cytochrome P450"/>
    <property type="match status" value="1"/>
</dbReference>
<dbReference type="InterPro" id="IPR036396">
    <property type="entry name" value="Cyt_P450_sf"/>
</dbReference>
<feature type="transmembrane region" description="Helical" evidence="1">
    <location>
        <begin position="12"/>
        <end position="28"/>
    </location>
</feature>
<dbReference type="Pfam" id="PF00067">
    <property type="entry name" value="p450"/>
    <property type="match status" value="1"/>
</dbReference>
<dbReference type="GO" id="GO:0004497">
    <property type="term" value="F:monooxygenase activity"/>
    <property type="evidence" value="ECO:0007669"/>
    <property type="project" value="InterPro"/>
</dbReference>
<dbReference type="Proteomes" id="UP000008311">
    <property type="component" value="Unassembled WGS sequence"/>
</dbReference>
<evidence type="ECO:0000313" key="3">
    <source>
        <dbReference type="Proteomes" id="UP000008311"/>
    </source>
</evidence>
<gene>
    <name evidence="2" type="ORF">RCOM_0172720</name>
</gene>
<dbReference type="EMBL" id="EQ974601">
    <property type="protein sequence ID" value="EEF28573.1"/>
    <property type="molecule type" value="Genomic_DNA"/>
</dbReference>
<dbReference type="PANTHER" id="PTHR47945:SF5">
    <property type="entry name" value="CYTOCHROME P450 84A1-RELATED"/>
    <property type="match status" value="1"/>
</dbReference>
<keyword evidence="1" id="KW-0472">Membrane</keyword>
<dbReference type="InterPro" id="IPR053062">
    <property type="entry name" value="CYP450_84A"/>
</dbReference>
<keyword evidence="3" id="KW-1185">Reference proteome</keyword>
<proteinExistence type="predicted"/>
<dbReference type="PANTHER" id="PTHR47945">
    <property type="entry name" value="CYTOCHROME P450 84A1-RELATED"/>
    <property type="match status" value="1"/>
</dbReference>
<keyword evidence="1" id="KW-0812">Transmembrane</keyword>
<dbReference type="eggNOG" id="KOG0156">
    <property type="taxonomic scope" value="Eukaryota"/>
</dbReference>
<dbReference type="AlphaFoldDB" id="B9T6D5"/>
<name>B9T6D5_RICCO</name>
<keyword evidence="1" id="KW-1133">Transmembrane helix</keyword>
<dbReference type="InParanoid" id="B9T6D5"/>
<evidence type="ECO:0000313" key="2">
    <source>
        <dbReference type="EMBL" id="EEF28573.1"/>
    </source>
</evidence>
<evidence type="ECO:0000256" key="1">
    <source>
        <dbReference type="SAM" id="Phobius"/>
    </source>
</evidence>
<dbReference type="GO" id="GO:0020037">
    <property type="term" value="F:heme binding"/>
    <property type="evidence" value="ECO:0007669"/>
    <property type="project" value="InterPro"/>
</dbReference>
<dbReference type="SUPFAM" id="SSF48264">
    <property type="entry name" value="Cytochrome P450"/>
    <property type="match status" value="1"/>
</dbReference>
<dbReference type="GO" id="GO:0005506">
    <property type="term" value="F:iron ion binding"/>
    <property type="evidence" value="ECO:0007669"/>
    <property type="project" value="InterPro"/>
</dbReference>
<dbReference type="InterPro" id="IPR001128">
    <property type="entry name" value="Cyt_P450"/>
</dbReference>
<dbReference type="EC" id="1.14.13.88" evidence="2"/>
<sequence>MDSVLQALQPLPMSLMLIIPSLFLLGLISRLRRRLPYPPGPKGLPIIGNMMLMDHLTHRGLAKLAKEYGGLFHLRMGNIHMMAVSSPEVARQVLQAQDNIFSNRPATIAISYLTYDRADMAFAHYGPFWRQMRKLCVMKLFSRKRAESWVSVRDEVDSMVKATAASKGKHLMLES</sequence>
<dbReference type="GO" id="GO:0016705">
    <property type="term" value="F:oxidoreductase activity, acting on paired donors, with incorporation or reduction of molecular oxygen"/>
    <property type="evidence" value="ECO:0007669"/>
    <property type="project" value="InterPro"/>
</dbReference>
<reference evidence="3" key="1">
    <citation type="journal article" date="2010" name="Nat. Biotechnol.">
        <title>Draft genome sequence of the oilseed species Ricinus communis.</title>
        <authorList>
            <person name="Chan A.P."/>
            <person name="Crabtree J."/>
            <person name="Zhao Q."/>
            <person name="Lorenzi H."/>
            <person name="Orvis J."/>
            <person name="Puiu D."/>
            <person name="Melake-Berhan A."/>
            <person name="Jones K.M."/>
            <person name="Redman J."/>
            <person name="Chen G."/>
            <person name="Cahoon E.B."/>
            <person name="Gedil M."/>
            <person name="Stanke M."/>
            <person name="Haas B.J."/>
            <person name="Wortman J.R."/>
            <person name="Fraser-Liggett C.M."/>
            <person name="Ravel J."/>
            <person name="Rabinowicz P.D."/>
        </authorList>
    </citation>
    <scope>NUCLEOTIDE SEQUENCE [LARGE SCALE GENOMIC DNA]</scope>
    <source>
        <strain evidence="3">cv. Hale</strain>
    </source>
</reference>
<dbReference type="STRING" id="3988.B9T6D5"/>
<organism evidence="2 3">
    <name type="scientific">Ricinus communis</name>
    <name type="common">Castor bean</name>
    <dbReference type="NCBI Taxonomy" id="3988"/>
    <lineage>
        <taxon>Eukaryota</taxon>
        <taxon>Viridiplantae</taxon>
        <taxon>Streptophyta</taxon>
        <taxon>Embryophyta</taxon>
        <taxon>Tracheophyta</taxon>
        <taxon>Spermatophyta</taxon>
        <taxon>Magnoliopsida</taxon>
        <taxon>eudicotyledons</taxon>
        <taxon>Gunneridae</taxon>
        <taxon>Pentapetalae</taxon>
        <taxon>rosids</taxon>
        <taxon>fabids</taxon>
        <taxon>Malpighiales</taxon>
        <taxon>Euphorbiaceae</taxon>
        <taxon>Acalyphoideae</taxon>
        <taxon>Acalypheae</taxon>
        <taxon>Ricinus</taxon>
    </lineage>
</organism>
<protein>
    <submittedName>
        <fullName evidence="2">Ferulate-5-hydroxylase, putative</fullName>
        <ecNumber evidence="2">1.14.13.88</ecNumber>
    </submittedName>
</protein>
<accession>B9T6D5</accession>